<comment type="caution">
    <text evidence="1">The sequence shown here is derived from an EMBL/GenBank/DDBJ whole genome shotgun (WGS) entry which is preliminary data.</text>
</comment>
<protein>
    <submittedName>
        <fullName evidence="1">Uncharacterized protein</fullName>
    </submittedName>
</protein>
<evidence type="ECO:0000313" key="2">
    <source>
        <dbReference type="Proteomes" id="UP000234789"/>
    </source>
</evidence>
<accession>A0A2N5N0Q8</accession>
<sequence length="37" mass="4059">MAPLFLRHVPVPPLVAAGLSIPPVRDPMSLHLEPNLY</sequence>
<evidence type="ECO:0000313" key="1">
    <source>
        <dbReference type="EMBL" id="PLT43921.1"/>
    </source>
</evidence>
<reference evidence="1 2" key="1">
    <citation type="submission" date="2017-05" db="EMBL/GenBank/DDBJ databases">
        <title>Functional genome analysis of Paenibacillus pasadenensis strain R16: insights on endophytic life style and antifungal activity.</title>
        <authorList>
            <person name="Passera A."/>
            <person name="Marcolungo L."/>
            <person name="Casati P."/>
            <person name="Brasca M."/>
            <person name="Quaglino F."/>
            <person name="Delledonne M."/>
        </authorList>
    </citation>
    <scope>NUCLEOTIDE SEQUENCE [LARGE SCALE GENOMIC DNA]</scope>
    <source>
        <strain evidence="1 2">R16</strain>
    </source>
</reference>
<proteinExistence type="predicted"/>
<dbReference type="EMBL" id="NFEZ01000004">
    <property type="protein sequence ID" value="PLT43921.1"/>
    <property type="molecule type" value="Genomic_DNA"/>
</dbReference>
<name>A0A2N5N0Q8_9BACL</name>
<organism evidence="1 2">
    <name type="scientific">Paenibacillus pasadenensis</name>
    <dbReference type="NCBI Taxonomy" id="217090"/>
    <lineage>
        <taxon>Bacteria</taxon>
        <taxon>Bacillati</taxon>
        <taxon>Bacillota</taxon>
        <taxon>Bacilli</taxon>
        <taxon>Bacillales</taxon>
        <taxon>Paenibacillaceae</taxon>
        <taxon>Paenibacillus</taxon>
    </lineage>
</organism>
<dbReference type="AlphaFoldDB" id="A0A2N5N0Q8"/>
<dbReference type="Proteomes" id="UP000234789">
    <property type="component" value="Unassembled WGS sequence"/>
</dbReference>
<gene>
    <name evidence="1" type="ORF">B8V81_2352</name>
</gene>
<keyword evidence="2" id="KW-1185">Reference proteome</keyword>